<name>A0A0P1FIR0_9RHOB</name>
<gene>
    <name evidence="1" type="ORF">THS5294_01858</name>
</gene>
<proteinExistence type="predicted"/>
<sequence>MTDRGRSALKLSDETMTVGPSSLHWDGEKLVIDLNEISTPHAQRLAGKVTIRPKTLTSVELPLTDDGRHVWRPFAPSSDIEVDLNRPGWRWNGHGYFDSNFGTAALEDDFSYWTWGRYPVPGGSVTFYDADRRDGSELSVAVRFGDDGSVEEIPGPPRTRMARSRWLVRRETRADPGTAPREVKMMLDAPFYSRSAVKTMIDGHETIGVHEALDLNRFGTKLIKPMLAVKVPRRARWQF</sequence>
<organism evidence="1 2">
    <name type="scientific">Thalassobacter stenotrophicus</name>
    <dbReference type="NCBI Taxonomy" id="266809"/>
    <lineage>
        <taxon>Bacteria</taxon>
        <taxon>Pseudomonadati</taxon>
        <taxon>Pseudomonadota</taxon>
        <taxon>Alphaproteobacteria</taxon>
        <taxon>Rhodobacterales</taxon>
        <taxon>Roseobacteraceae</taxon>
        <taxon>Thalassobacter</taxon>
    </lineage>
</organism>
<dbReference type="CDD" id="cd21471">
    <property type="entry name" value="CrtC-like"/>
    <property type="match status" value="1"/>
</dbReference>
<dbReference type="AlphaFoldDB" id="A0A0P1FIR0"/>
<protein>
    <submittedName>
        <fullName evidence="1">Hydroxyneurosporene synthase (CrtC)</fullName>
    </submittedName>
</protein>
<reference evidence="1 2" key="1">
    <citation type="submission" date="2015-09" db="EMBL/GenBank/DDBJ databases">
        <authorList>
            <consortium name="Swine Surveillance"/>
        </authorList>
    </citation>
    <scope>NUCLEOTIDE SEQUENCE [LARGE SCALE GENOMIC DNA]</scope>
    <source>
        <strain evidence="1 2">CECT 5294</strain>
    </source>
</reference>
<evidence type="ECO:0000313" key="1">
    <source>
        <dbReference type="EMBL" id="CUH60563.1"/>
    </source>
</evidence>
<dbReference type="eggNOG" id="COG5621">
    <property type="taxonomic scope" value="Bacteria"/>
</dbReference>
<dbReference type="STRING" id="266809.PM03_13525"/>
<dbReference type="EMBL" id="CYRX01000026">
    <property type="protein sequence ID" value="CUH60563.1"/>
    <property type="molecule type" value="Genomic_DNA"/>
</dbReference>
<dbReference type="Proteomes" id="UP000051298">
    <property type="component" value="Unassembled WGS sequence"/>
</dbReference>
<accession>A0A0P1FIR0</accession>
<evidence type="ECO:0000313" key="2">
    <source>
        <dbReference type="Proteomes" id="UP000051298"/>
    </source>
</evidence>
<dbReference type="SUPFAM" id="SSF159245">
    <property type="entry name" value="AttH-like"/>
    <property type="match status" value="1"/>
</dbReference>